<evidence type="ECO:0000313" key="1">
    <source>
        <dbReference type="EMBL" id="AYV82349.1"/>
    </source>
</evidence>
<protein>
    <submittedName>
        <fullName evidence="1">Uncharacterized protein</fullName>
    </submittedName>
</protein>
<dbReference type="EMBL" id="MK072365">
    <property type="protein sequence ID" value="AYV82349.1"/>
    <property type="molecule type" value="Genomic_DNA"/>
</dbReference>
<name>A0A3G5AAG0_9VIRU</name>
<accession>A0A3G5AAG0</accession>
<proteinExistence type="predicted"/>
<dbReference type="Gene3D" id="1.10.246.80">
    <property type="match status" value="1"/>
</dbReference>
<gene>
    <name evidence="1" type="ORF">Homavirus34_5</name>
</gene>
<sequence>MKDLQINGNFIKDNIRCDKKNIGNILNDVLQKVLTDQLDNNEISIKQYLLQNINTKL</sequence>
<reference evidence="1" key="1">
    <citation type="submission" date="2018-10" db="EMBL/GenBank/DDBJ databases">
        <title>Hidden diversity of soil giant viruses.</title>
        <authorList>
            <person name="Schulz F."/>
            <person name="Alteio L."/>
            <person name="Goudeau D."/>
            <person name="Ryan E.M."/>
            <person name="Malmstrom R.R."/>
            <person name="Blanchard J."/>
            <person name="Woyke T."/>
        </authorList>
    </citation>
    <scope>NUCLEOTIDE SEQUENCE</scope>
    <source>
        <strain evidence="1">HOV1</strain>
    </source>
</reference>
<organism evidence="1">
    <name type="scientific">Homavirus sp</name>
    <dbReference type="NCBI Taxonomy" id="2487769"/>
    <lineage>
        <taxon>Viruses</taxon>
        <taxon>Varidnaviria</taxon>
        <taxon>Bamfordvirae</taxon>
        <taxon>Nucleocytoviricota</taxon>
        <taxon>Megaviricetes</taxon>
        <taxon>Imitervirales</taxon>
        <taxon>Mimiviridae</taxon>
        <taxon>Klosneuvirinae</taxon>
    </lineage>
</organism>